<dbReference type="InterPro" id="IPR012296">
    <property type="entry name" value="Nuclease_put_TT1808"/>
</dbReference>
<feature type="domain" description="Putative restriction endonuclease" evidence="1">
    <location>
        <begin position="29"/>
        <end position="198"/>
    </location>
</feature>
<dbReference type="PANTHER" id="PTHR35400:SF3">
    <property type="entry name" value="SLL1072 PROTEIN"/>
    <property type="match status" value="1"/>
</dbReference>
<comment type="caution">
    <text evidence="2">The sequence shown here is derived from an EMBL/GenBank/DDBJ whole genome shotgun (WGS) entry which is preliminary data.</text>
</comment>
<keyword evidence="2" id="KW-0255">Endonuclease</keyword>
<dbReference type="GO" id="GO:0004519">
    <property type="term" value="F:endonuclease activity"/>
    <property type="evidence" value="ECO:0007669"/>
    <property type="project" value="UniProtKB-KW"/>
</dbReference>
<dbReference type="Gene3D" id="3.90.1570.10">
    <property type="entry name" value="tt1808, chain A"/>
    <property type="match status" value="1"/>
</dbReference>
<name>A0A8K1ZZC3_9CYAN</name>
<dbReference type="InterPro" id="IPR011335">
    <property type="entry name" value="Restrct_endonuc-II-like"/>
</dbReference>
<keyword evidence="2" id="KW-0378">Hydrolase</keyword>
<dbReference type="SUPFAM" id="SSF52980">
    <property type="entry name" value="Restriction endonuclease-like"/>
    <property type="match status" value="1"/>
</dbReference>
<dbReference type="Proteomes" id="UP000607397">
    <property type="component" value="Unassembled WGS sequence"/>
</dbReference>
<keyword evidence="2" id="KW-0540">Nuclease</keyword>
<evidence type="ECO:0000313" key="3">
    <source>
        <dbReference type="Proteomes" id="UP000607397"/>
    </source>
</evidence>
<organism evidence="2 3">
    <name type="scientific">Petrachloros mirabilis ULC683</name>
    <dbReference type="NCBI Taxonomy" id="2781853"/>
    <lineage>
        <taxon>Bacteria</taxon>
        <taxon>Bacillati</taxon>
        <taxon>Cyanobacteriota</taxon>
        <taxon>Cyanophyceae</taxon>
        <taxon>Synechococcales</taxon>
        <taxon>Petrachlorosaceae</taxon>
        <taxon>Petrachloros</taxon>
        <taxon>Petrachloros mirabilis</taxon>
    </lineage>
</organism>
<dbReference type="Pfam" id="PF05685">
    <property type="entry name" value="Uma2"/>
    <property type="match status" value="1"/>
</dbReference>
<proteinExistence type="predicted"/>
<evidence type="ECO:0000259" key="1">
    <source>
        <dbReference type="Pfam" id="PF05685"/>
    </source>
</evidence>
<dbReference type="InterPro" id="IPR008538">
    <property type="entry name" value="Uma2"/>
</dbReference>
<dbReference type="EMBL" id="WVIC01000017">
    <property type="protein sequence ID" value="NCJ06868.1"/>
    <property type="molecule type" value="Genomic_DNA"/>
</dbReference>
<reference evidence="2" key="1">
    <citation type="submission" date="2019-12" db="EMBL/GenBank/DDBJ databases">
        <title>High-Quality draft genome sequences of three cyanobacteria isolated from the limestone walls of the Old Cathedral of Coimbra.</title>
        <authorList>
            <person name="Tiago I."/>
            <person name="Soares F."/>
            <person name="Portugal A."/>
        </authorList>
    </citation>
    <scope>NUCLEOTIDE SEQUENCE [LARGE SCALE GENOMIC DNA]</scope>
    <source>
        <strain evidence="2">C</strain>
    </source>
</reference>
<dbReference type="CDD" id="cd06260">
    <property type="entry name" value="DUF820-like"/>
    <property type="match status" value="1"/>
</dbReference>
<sequence>MVINPFPSDSQLVALMPWLESGDRISRPEFERRYQAMPQLKKAELIEGVVYVSSPVRSSSHARPHAAIMGWLFHYWVATPGVVVNDNPTIRLDADNEPQPDACLRIETGGQSSLSADDYIEGAPELVVEVAASSVANDVHDKKHVYRRNGVQEYLVWCVLDQTIDWFGLQQEIYVPLQPDGAGVIHSQVFPGLRLDVASLLAGNLSQVIIVLQQGLNTPEHDQFVHQLQQV</sequence>
<keyword evidence="3" id="KW-1185">Reference proteome</keyword>
<protein>
    <submittedName>
        <fullName evidence="2">Uma2 family endonuclease</fullName>
    </submittedName>
</protein>
<dbReference type="PANTHER" id="PTHR35400">
    <property type="entry name" value="SLR1083 PROTEIN"/>
    <property type="match status" value="1"/>
</dbReference>
<accession>A0A8K1ZZC3</accession>
<dbReference type="AlphaFoldDB" id="A0A8K1ZZC3"/>
<evidence type="ECO:0000313" key="2">
    <source>
        <dbReference type="EMBL" id="NCJ06868.1"/>
    </source>
</evidence>
<gene>
    <name evidence="2" type="ORF">GS597_10175</name>
</gene>